<name>A0ABR2GU70_9EUKA</name>
<dbReference type="SUPFAM" id="SSF56112">
    <property type="entry name" value="Protein kinase-like (PK-like)"/>
    <property type="match status" value="1"/>
</dbReference>
<dbReference type="InterPro" id="IPR000504">
    <property type="entry name" value="RRM_dom"/>
</dbReference>
<dbReference type="PROSITE" id="PS50102">
    <property type="entry name" value="RRM"/>
    <property type="match status" value="1"/>
</dbReference>
<dbReference type="PANTHER" id="PTHR23257:SF963">
    <property type="entry name" value="AT08303P"/>
    <property type="match status" value="1"/>
</dbReference>
<keyword evidence="6" id="KW-1185">Reference proteome</keyword>
<dbReference type="SUPFAM" id="SSF54928">
    <property type="entry name" value="RNA-binding domain, RBD"/>
    <property type="match status" value="1"/>
</dbReference>
<evidence type="ECO:0000259" key="3">
    <source>
        <dbReference type="PROSITE" id="PS50011"/>
    </source>
</evidence>
<dbReference type="Gene3D" id="1.10.510.10">
    <property type="entry name" value="Transferase(Phosphotransferase) domain 1"/>
    <property type="match status" value="1"/>
</dbReference>
<dbReference type="PROSITE" id="PS50011">
    <property type="entry name" value="PROTEIN_KINASE_DOM"/>
    <property type="match status" value="1"/>
</dbReference>
<evidence type="ECO:0000313" key="5">
    <source>
        <dbReference type="EMBL" id="KAK8837493.1"/>
    </source>
</evidence>
<dbReference type="EMBL" id="JAPFFF010000059">
    <property type="protein sequence ID" value="KAK8837493.1"/>
    <property type="molecule type" value="Genomic_DNA"/>
</dbReference>
<dbReference type="SMART" id="SM00360">
    <property type="entry name" value="RRM"/>
    <property type="match status" value="1"/>
</dbReference>
<dbReference type="Pfam" id="PF00076">
    <property type="entry name" value="RRM_1"/>
    <property type="match status" value="1"/>
</dbReference>
<evidence type="ECO:0000256" key="1">
    <source>
        <dbReference type="PROSITE-ProRule" id="PRU00176"/>
    </source>
</evidence>
<dbReference type="SMART" id="SM00220">
    <property type="entry name" value="S_TKc"/>
    <property type="match status" value="1"/>
</dbReference>
<dbReference type="InterPro" id="IPR012677">
    <property type="entry name" value="Nucleotide-bd_a/b_plait_sf"/>
</dbReference>
<dbReference type="InterPro" id="IPR000719">
    <property type="entry name" value="Prot_kinase_dom"/>
</dbReference>
<feature type="domain" description="Protein kinase" evidence="3">
    <location>
        <begin position="1"/>
        <end position="198"/>
    </location>
</feature>
<proteinExistence type="predicted"/>
<protein>
    <recommendedName>
        <fullName evidence="7">Protein kinase domain-containing protein</fullName>
    </recommendedName>
</protein>
<evidence type="ECO:0008006" key="7">
    <source>
        <dbReference type="Google" id="ProtNLM"/>
    </source>
</evidence>
<evidence type="ECO:0000313" key="6">
    <source>
        <dbReference type="Proteomes" id="UP001470230"/>
    </source>
</evidence>
<gene>
    <name evidence="5" type="ORF">M9Y10_036490</name>
</gene>
<dbReference type="InterPro" id="IPR035979">
    <property type="entry name" value="RBD_domain_sf"/>
</dbReference>
<reference evidence="5 6" key="1">
    <citation type="submission" date="2024-04" db="EMBL/GenBank/DDBJ databases">
        <title>Tritrichomonas musculus Genome.</title>
        <authorList>
            <person name="Alves-Ferreira E."/>
            <person name="Grigg M."/>
            <person name="Lorenzi H."/>
            <person name="Galac M."/>
        </authorList>
    </citation>
    <scope>NUCLEOTIDE SEQUENCE [LARGE SCALE GENOMIC DNA]</scope>
    <source>
        <strain evidence="5 6">EAF2021</strain>
    </source>
</reference>
<keyword evidence="2" id="KW-0175">Coiled coil</keyword>
<sequence>MPLATRGSLSEAISLLRKSQADIKFDNTVEQIILIGIASGMMFLHNNNIAHCDLKPDNILLDDNYHPLIADFGLSKNYNSGHTENSMICGTAIYIPPEELSNNPSNQHSKEKADVYSFGILMYKLLTLSKPYPDLDLKKITQFDFYSKVIYENYRPIFKVPIEPALKKLIERCWDNNIETRPTFKEIFELLSTNEDYFLPNINIDDIEDYIDELNSSVQKVYTEKVKIETLKKNEPKGGNNLTNEELNQKIMKLELQNENILKIVAQQEKLITNIQQKLIEETAQKQQYEKKFMEQQEKQKQCEILLADLQKTLNNDISSRKKLEDETRKQNDAINDLNSIIHNLIKKQNISDAMETMDEETTVFIQNIPYDAKAQDIKRVFSKFGDVKDVRILKESVYDREFSKGVGFVEFILEDSAIEAINDSENIEIQNRKIKVEFAIPEGSRKGSILNAFETRKGPDNGLKKFL</sequence>
<feature type="coiled-coil region" evidence="2">
    <location>
        <begin position="244"/>
        <end position="341"/>
    </location>
</feature>
<dbReference type="InterPro" id="IPR008271">
    <property type="entry name" value="Ser/Thr_kinase_AS"/>
</dbReference>
<evidence type="ECO:0000256" key="2">
    <source>
        <dbReference type="SAM" id="Coils"/>
    </source>
</evidence>
<dbReference type="PANTHER" id="PTHR23257">
    <property type="entry name" value="SERINE-THREONINE PROTEIN KINASE"/>
    <property type="match status" value="1"/>
</dbReference>
<comment type="caution">
    <text evidence="5">The sequence shown here is derived from an EMBL/GenBank/DDBJ whole genome shotgun (WGS) entry which is preliminary data.</text>
</comment>
<dbReference type="PROSITE" id="PS00108">
    <property type="entry name" value="PROTEIN_KINASE_ST"/>
    <property type="match status" value="1"/>
</dbReference>
<dbReference type="Proteomes" id="UP001470230">
    <property type="component" value="Unassembled WGS sequence"/>
</dbReference>
<accession>A0ABR2GU70</accession>
<organism evidence="5 6">
    <name type="scientific">Tritrichomonas musculus</name>
    <dbReference type="NCBI Taxonomy" id="1915356"/>
    <lineage>
        <taxon>Eukaryota</taxon>
        <taxon>Metamonada</taxon>
        <taxon>Parabasalia</taxon>
        <taxon>Tritrichomonadida</taxon>
        <taxon>Tritrichomonadidae</taxon>
        <taxon>Tritrichomonas</taxon>
    </lineage>
</organism>
<evidence type="ECO:0000259" key="4">
    <source>
        <dbReference type="PROSITE" id="PS50102"/>
    </source>
</evidence>
<dbReference type="Pfam" id="PF00069">
    <property type="entry name" value="Pkinase"/>
    <property type="match status" value="1"/>
</dbReference>
<dbReference type="Gene3D" id="3.30.70.330">
    <property type="match status" value="1"/>
</dbReference>
<keyword evidence="1" id="KW-0694">RNA-binding</keyword>
<dbReference type="InterPro" id="IPR011009">
    <property type="entry name" value="Kinase-like_dom_sf"/>
</dbReference>
<dbReference type="InterPro" id="IPR050167">
    <property type="entry name" value="Ser_Thr_protein_kinase"/>
</dbReference>
<feature type="domain" description="RRM" evidence="4">
    <location>
        <begin position="362"/>
        <end position="442"/>
    </location>
</feature>